<reference evidence="1 2" key="1">
    <citation type="submission" date="2019-05" db="EMBL/GenBank/DDBJ databases">
        <title>Another draft genome of Portunus trituberculatus and its Hox gene families provides insights of decapod evolution.</title>
        <authorList>
            <person name="Jeong J.-H."/>
            <person name="Song I."/>
            <person name="Kim S."/>
            <person name="Choi T."/>
            <person name="Kim D."/>
            <person name="Ryu S."/>
            <person name="Kim W."/>
        </authorList>
    </citation>
    <scope>NUCLEOTIDE SEQUENCE [LARGE SCALE GENOMIC DNA]</scope>
    <source>
        <tissue evidence="1">Muscle</tissue>
    </source>
</reference>
<protein>
    <submittedName>
        <fullName evidence="1">Uncharacterized protein</fullName>
    </submittedName>
</protein>
<accession>A0A5B7DBV4</accession>
<evidence type="ECO:0000313" key="1">
    <source>
        <dbReference type="EMBL" id="MPC18740.1"/>
    </source>
</evidence>
<proteinExistence type="predicted"/>
<organism evidence="1 2">
    <name type="scientific">Portunus trituberculatus</name>
    <name type="common">Swimming crab</name>
    <name type="synonym">Neptunus trituberculatus</name>
    <dbReference type="NCBI Taxonomy" id="210409"/>
    <lineage>
        <taxon>Eukaryota</taxon>
        <taxon>Metazoa</taxon>
        <taxon>Ecdysozoa</taxon>
        <taxon>Arthropoda</taxon>
        <taxon>Crustacea</taxon>
        <taxon>Multicrustacea</taxon>
        <taxon>Malacostraca</taxon>
        <taxon>Eumalacostraca</taxon>
        <taxon>Eucarida</taxon>
        <taxon>Decapoda</taxon>
        <taxon>Pleocyemata</taxon>
        <taxon>Brachyura</taxon>
        <taxon>Eubrachyura</taxon>
        <taxon>Portunoidea</taxon>
        <taxon>Portunidae</taxon>
        <taxon>Portuninae</taxon>
        <taxon>Portunus</taxon>
    </lineage>
</organism>
<dbReference type="EMBL" id="VSRR010000707">
    <property type="protein sequence ID" value="MPC18740.1"/>
    <property type="molecule type" value="Genomic_DNA"/>
</dbReference>
<dbReference type="Proteomes" id="UP000324222">
    <property type="component" value="Unassembled WGS sequence"/>
</dbReference>
<gene>
    <name evidence="1" type="ORF">E2C01_011634</name>
</gene>
<dbReference type="AlphaFoldDB" id="A0A5B7DBV4"/>
<sequence>MRVSDPKTHLALWHCLQAVLSAVERPGEAVWRREGVHRTHYRHILSWRHRHHLLIYLTLWRICGEIRRGRCH</sequence>
<name>A0A5B7DBV4_PORTR</name>
<comment type="caution">
    <text evidence="1">The sequence shown here is derived from an EMBL/GenBank/DDBJ whole genome shotgun (WGS) entry which is preliminary data.</text>
</comment>
<keyword evidence="2" id="KW-1185">Reference proteome</keyword>
<evidence type="ECO:0000313" key="2">
    <source>
        <dbReference type="Proteomes" id="UP000324222"/>
    </source>
</evidence>